<keyword evidence="2" id="KW-0805">Transcription regulation</keyword>
<dbReference type="PRINTS" id="PR00039">
    <property type="entry name" value="HTHLYSR"/>
</dbReference>
<evidence type="ECO:0000256" key="3">
    <source>
        <dbReference type="ARBA" id="ARBA00023125"/>
    </source>
</evidence>
<comment type="similarity">
    <text evidence="1">Belongs to the LysR transcriptional regulatory family.</text>
</comment>
<dbReference type="InterPro" id="IPR005119">
    <property type="entry name" value="LysR_subst-bd"/>
</dbReference>
<dbReference type="InterPro" id="IPR036390">
    <property type="entry name" value="WH_DNA-bd_sf"/>
</dbReference>
<organism evidence="6 7">
    <name type="scientific">Novosphingobium capsulatum</name>
    <dbReference type="NCBI Taxonomy" id="13688"/>
    <lineage>
        <taxon>Bacteria</taxon>
        <taxon>Pseudomonadati</taxon>
        <taxon>Pseudomonadota</taxon>
        <taxon>Alphaproteobacteria</taxon>
        <taxon>Sphingomonadales</taxon>
        <taxon>Sphingomonadaceae</taxon>
        <taxon>Novosphingobium</taxon>
    </lineage>
</organism>
<comment type="caution">
    <text evidence="6">The sequence shown here is derived from an EMBL/GenBank/DDBJ whole genome shotgun (WGS) entry which is preliminary data.</text>
</comment>
<name>A0ABU1MP13_9SPHN</name>
<dbReference type="PANTHER" id="PTHR30537">
    <property type="entry name" value="HTH-TYPE TRANSCRIPTIONAL REGULATOR"/>
    <property type="match status" value="1"/>
</dbReference>
<dbReference type="PANTHER" id="PTHR30537:SF3">
    <property type="entry name" value="TRANSCRIPTIONAL REGULATORY PROTEIN"/>
    <property type="match status" value="1"/>
</dbReference>
<dbReference type="Pfam" id="PF00126">
    <property type="entry name" value="HTH_1"/>
    <property type="match status" value="1"/>
</dbReference>
<dbReference type="Gene3D" id="1.10.10.10">
    <property type="entry name" value="Winged helix-like DNA-binding domain superfamily/Winged helix DNA-binding domain"/>
    <property type="match status" value="1"/>
</dbReference>
<dbReference type="PROSITE" id="PS50931">
    <property type="entry name" value="HTH_LYSR"/>
    <property type="match status" value="1"/>
</dbReference>
<evidence type="ECO:0000259" key="5">
    <source>
        <dbReference type="PROSITE" id="PS50931"/>
    </source>
</evidence>
<sequence>MNREPSWDIYRTFAAVLREGSLSAAARALGLTQPSVARHIEALEQAVGGTLFLRSQRGLSPTDRAIALQPYAEAMLATSAALLRTATAGADAIAGTVRITASEVVAAEHLPPVLTMLRRRYRELSIELVASDAIGDLLQRHADIAIRMVAPTQQALLARKLGALELGLYAHADYLARHGQPKVIADLARHDLIGVDSIGDLSRAVLDALPGLEHSDFALRIDNALVQLAAIRAGFGIGICQVAVAARDAALIRVLPDAFSFDLPLWVVMHEDLRSSARHRAVFDALVESLAAAGPQGVAIG</sequence>
<dbReference type="Proteomes" id="UP001184150">
    <property type="component" value="Unassembled WGS sequence"/>
</dbReference>
<keyword evidence="7" id="KW-1185">Reference proteome</keyword>
<evidence type="ECO:0000313" key="6">
    <source>
        <dbReference type="EMBL" id="MDR6512088.1"/>
    </source>
</evidence>
<dbReference type="SUPFAM" id="SSF46785">
    <property type="entry name" value="Winged helix' DNA-binding domain"/>
    <property type="match status" value="1"/>
</dbReference>
<evidence type="ECO:0000256" key="1">
    <source>
        <dbReference type="ARBA" id="ARBA00009437"/>
    </source>
</evidence>
<dbReference type="InterPro" id="IPR058163">
    <property type="entry name" value="LysR-type_TF_proteobact-type"/>
</dbReference>
<dbReference type="GO" id="GO:0003677">
    <property type="term" value="F:DNA binding"/>
    <property type="evidence" value="ECO:0007669"/>
    <property type="project" value="UniProtKB-KW"/>
</dbReference>
<keyword evidence="3 6" id="KW-0238">DNA-binding</keyword>
<evidence type="ECO:0000313" key="7">
    <source>
        <dbReference type="Proteomes" id="UP001184150"/>
    </source>
</evidence>
<protein>
    <submittedName>
        <fullName evidence="6">DNA-binding transcriptional LysR family regulator</fullName>
    </submittedName>
</protein>
<proteinExistence type="inferred from homology"/>
<feature type="domain" description="HTH lysR-type" evidence="5">
    <location>
        <begin position="11"/>
        <end position="62"/>
    </location>
</feature>
<dbReference type="EMBL" id="JAVDRD010000007">
    <property type="protein sequence ID" value="MDR6512088.1"/>
    <property type="molecule type" value="Genomic_DNA"/>
</dbReference>
<evidence type="ECO:0000256" key="4">
    <source>
        <dbReference type="ARBA" id="ARBA00023163"/>
    </source>
</evidence>
<dbReference type="RefSeq" id="WP_309805754.1">
    <property type="nucleotide sequence ID" value="NZ_JAVDRD010000007.1"/>
</dbReference>
<dbReference type="SUPFAM" id="SSF53850">
    <property type="entry name" value="Periplasmic binding protein-like II"/>
    <property type="match status" value="1"/>
</dbReference>
<reference evidence="6 7" key="1">
    <citation type="submission" date="2023-07" db="EMBL/GenBank/DDBJ databases">
        <title>Sorghum-associated microbial communities from plants grown in Nebraska, USA.</title>
        <authorList>
            <person name="Schachtman D."/>
        </authorList>
    </citation>
    <scope>NUCLEOTIDE SEQUENCE [LARGE SCALE GENOMIC DNA]</scope>
    <source>
        <strain evidence="6 7">DS1027</strain>
    </source>
</reference>
<keyword evidence="4" id="KW-0804">Transcription</keyword>
<accession>A0ABU1MP13</accession>
<evidence type="ECO:0000256" key="2">
    <source>
        <dbReference type="ARBA" id="ARBA00023015"/>
    </source>
</evidence>
<dbReference type="InterPro" id="IPR036388">
    <property type="entry name" value="WH-like_DNA-bd_sf"/>
</dbReference>
<dbReference type="InterPro" id="IPR000847">
    <property type="entry name" value="LysR_HTH_N"/>
</dbReference>
<gene>
    <name evidence="6" type="ORF">J2792_002971</name>
</gene>
<dbReference type="Gene3D" id="3.40.190.290">
    <property type="match status" value="1"/>
</dbReference>
<dbReference type="Pfam" id="PF03466">
    <property type="entry name" value="LysR_substrate"/>
    <property type="match status" value="1"/>
</dbReference>